<accession>A0A9P4QNF6</accession>
<evidence type="ECO:0000256" key="1">
    <source>
        <dbReference type="SAM" id="MobiDB-lite"/>
    </source>
</evidence>
<organism evidence="2 3">
    <name type="scientific">Polyplosphaeria fusca</name>
    <dbReference type="NCBI Taxonomy" id="682080"/>
    <lineage>
        <taxon>Eukaryota</taxon>
        <taxon>Fungi</taxon>
        <taxon>Dikarya</taxon>
        <taxon>Ascomycota</taxon>
        <taxon>Pezizomycotina</taxon>
        <taxon>Dothideomycetes</taxon>
        <taxon>Pleosporomycetidae</taxon>
        <taxon>Pleosporales</taxon>
        <taxon>Tetraplosphaeriaceae</taxon>
        <taxon>Polyplosphaeria</taxon>
    </lineage>
</organism>
<feature type="compositionally biased region" description="Low complexity" evidence="1">
    <location>
        <begin position="15"/>
        <end position="26"/>
    </location>
</feature>
<feature type="compositionally biased region" description="Pro residues" evidence="1">
    <location>
        <begin position="104"/>
        <end position="134"/>
    </location>
</feature>
<dbReference type="Proteomes" id="UP000799444">
    <property type="component" value="Unassembled WGS sequence"/>
</dbReference>
<protein>
    <submittedName>
        <fullName evidence="2">Uncharacterized protein</fullName>
    </submittedName>
</protein>
<sequence length="226" mass="24436">MYKWKVRTRCEQHRSLLSQSTTQPLSIIRHDSTGPIPPIILTRSPTLSSPHIPQHETISPQQCSSSPSSSFPQPSPPPSSPSHFTPATQHPASIPLFSTVRATQPPPPLPSPPSTRPALPRPASPAPRKPPSKAPCPATRRRSRSALSAAAYGDGVCRRVWTCLRRLSMRRANSSGGVQMRRGRFSVSVCLVLTLGVRCADSCVCFTVGYTRSSCDATYVSFNLGG</sequence>
<evidence type="ECO:0000313" key="3">
    <source>
        <dbReference type="Proteomes" id="UP000799444"/>
    </source>
</evidence>
<dbReference type="AlphaFoldDB" id="A0A9P4QNF6"/>
<dbReference type="EMBL" id="ML996212">
    <property type="protein sequence ID" value="KAF2730653.1"/>
    <property type="molecule type" value="Genomic_DNA"/>
</dbReference>
<evidence type="ECO:0000313" key="2">
    <source>
        <dbReference type="EMBL" id="KAF2730653.1"/>
    </source>
</evidence>
<feature type="region of interest" description="Disordered" evidence="1">
    <location>
        <begin position="15"/>
        <end position="143"/>
    </location>
</feature>
<reference evidence="2" key="1">
    <citation type="journal article" date="2020" name="Stud. Mycol.">
        <title>101 Dothideomycetes genomes: a test case for predicting lifestyles and emergence of pathogens.</title>
        <authorList>
            <person name="Haridas S."/>
            <person name="Albert R."/>
            <person name="Binder M."/>
            <person name="Bloem J."/>
            <person name="Labutti K."/>
            <person name="Salamov A."/>
            <person name="Andreopoulos B."/>
            <person name="Baker S."/>
            <person name="Barry K."/>
            <person name="Bills G."/>
            <person name="Bluhm B."/>
            <person name="Cannon C."/>
            <person name="Castanera R."/>
            <person name="Culley D."/>
            <person name="Daum C."/>
            <person name="Ezra D."/>
            <person name="Gonzalez J."/>
            <person name="Henrissat B."/>
            <person name="Kuo A."/>
            <person name="Liang C."/>
            <person name="Lipzen A."/>
            <person name="Lutzoni F."/>
            <person name="Magnuson J."/>
            <person name="Mondo S."/>
            <person name="Nolan M."/>
            <person name="Ohm R."/>
            <person name="Pangilinan J."/>
            <person name="Park H.-J."/>
            <person name="Ramirez L."/>
            <person name="Alfaro M."/>
            <person name="Sun H."/>
            <person name="Tritt A."/>
            <person name="Yoshinaga Y."/>
            <person name="Zwiers L.-H."/>
            <person name="Turgeon B."/>
            <person name="Goodwin S."/>
            <person name="Spatafora J."/>
            <person name="Crous P."/>
            <person name="Grigoriev I."/>
        </authorList>
    </citation>
    <scope>NUCLEOTIDE SEQUENCE</scope>
    <source>
        <strain evidence="2">CBS 125425</strain>
    </source>
</reference>
<proteinExistence type="predicted"/>
<gene>
    <name evidence="2" type="ORF">EJ04DRAFT_34935</name>
</gene>
<comment type="caution">
    <text evidence="2">The sequence shown here is derived from an EMBL/GenBank/DDBJ whole genome shotgun (WGS) entry which is preliminary data.</text>
</comment>
<keyword evidence="3" id="KW-1185">Reference proteome</keyword>
<name>A0A9P4QNF6_9PLEO</name>
<feature type="compositionally biased region" description="Low complexity" evidence="1">
    <location>
        <begin position="59"/>
        <end position="72"/>
    </location>
</feature>